<reference evidence="2" key="1">
    <citation type="submission" date="2023-07" db="EMBL/GenBank/DDBJ databases">
        <title>30 novel species of actinomycetes from the DSMZ collection.</title>
        <authorList>
            <person name="Nouioui I."/>
        </authorList>
    </citation>
    <scope>NUCLEOTIDE SEQUENCE [LARGE SCALE GENOMIC DNA]</scope>
    <source>
        <strain evidence="2">DSM 44918</strain>
    </source>
</reference>
<keyword evidence="2" id="KW-1185">Reference proteome</keyword>
<proteinExistence type="predicted"/>
<evidence type="ECO:0000313" key="1">
    <source>
        <dbReference type="EMBL" id="MDT0319464.1"/>
    </source>
</evidence>
<evidence type="ECO:0000313" key="2">
    <source>
        <dbReference type="Proteomes" id="UP001183420"/>
    </source>
</evidence>
<protein>
    <submittedName>
        <fullName evidence="1">Uncharacterized protein</fullName>
    </submittedName>
</protein>
<dbReference type="EMBL" id="JAVREM010000014">
    <property type="protein sequence ID" value="MDT0319464.1"/>
    <property type="molecule type" value="Genomic_DNA"/>
</dbReference>
<gene>
    <name evidence="1" type="ORF">RNC47_14070</name>
</gene>
<organism evidence="1 2">
    <name type="scientific">Streptomyces millisiae</name>
    <dbReference type="NCBI Taxonomy" id="3075542"/>
    <lineage>
        <taxon>Bacteria</taxon>
        <taxon>Bacillati</taxon>
        <taxon>Actinomycetota</taxon>
        <taxon>Actinomycetes</taxon>
        <taxon>Kitasatosporales</taxon>
        <taxon>Streptomycetaceae</taxon>
        <taxon>Streptomyces</taxon>
    </lineage>
</organism>
<sequence>MDVTYRLRYDPVAEAAHDALPPDVSERLTLGMAGACEDPLRATEPYGHDDPVMRMVVTEQAFAVVLAGHRFKTMTVLQINHLC</sequence>
<name>A0ABU2LPE0_9ACTN</name>
<accession>A0ABU2LPE0</accession>
<dbReference type="Proteomes" id="UP001183420">
    <property type="component" value="Unassembled WGS sequence"/>
</dbReference>
<comment type="caution">
    <text evidence="1">The sequence shown here is derived from an EMBL/GenBank/DDBJ whole genome shotgun (WGS) entry which is preliminary data.</text>
</comment>
<dbReference type="RefSeq" id="WP_311598780.1">
    <property type="nucleotide sequence ID" value="NZ_JAVREM010000014.1"/>
</dbReference>